<dbReference type="Pfam" id="PF12298">
    <property type="entry name" value="Bot1p"/>
    <property type="match status" value="1"/>
</dbReference>
<evidence type="ECO:0000313" key="2">
    <source>
        <dbReference type="EMBL" id="KAK7551411.1"/>
    </source>
</evidence>
<dbReference type="InterPro" id="IPR021036">
    <property type="entry name" value="Ribosomal_mS45"/>
</dbReference>
<comment type="caution">
    <text evidence="2">The sequence shown here is derived from an EMBL/GenBank/DDBJ whole genome shotgun (WGS) entry which is preliminary data.</text>
</comment>
<reference evidence="2 3" key="1">
    <citation type="submission" date="2024-04" db="EMBL/GenBank/DDBJ databases">
        <title>Phyllosticta paracitricarpa is synonymous to the EU quarantine fungus P. citricarpa based on phylogenomic analyses.</title>
        <authorList>
            <consortium name="Lawrence Berkeley National Laboratory"/>
            <person name="Van Ingen-Buijs V.A."/>
            <person name="Van Westerhoven A.C."/>
            <person name="Haridas S."/>
            <person name="Skiadas P."/>
            <person name="Martin F."/>
            <person name="Groenewald J.Z."/>
            <person name="Crous P.W."/>
            <person name="Seidl M.F."/>
        </authorList>
    </citation>
    <scope>NUCLEOTIDE SEQUENCE [LARGE SCALE GENOMIC DNA]</scope>
    <source>
        <strain evidence="2 3">CBS 122670</strain>
    </source>
</reference>
<dbReference type="PANTHER" id="PTHR28158:SF1">
    <property type="entry name" value="SMALL RIBOSOMAL SUBUNIT PROTEIN MS45"/>
    <property type="match status" value="1"/>
</dbReference>
<protein>
    <submittedName>
        <fullName evidence="2">Eukaryotic mitochondrial regulator protein-domain-containing protein</fullName>
    </submittedName>
</protein>
<gene>
    <name evidence="2" type="ORF">IWX46DRAFT_592317</name>
</gene>
<dbReference type="PANTHER" id="PTHR28158">
    <property type="entry name" value="37S RIBOSOMAL PROTEIN S35, MITOCHONDRIAL"/>
    <property type="match status" value="1"/>
</dbReference>
<name>A0ABR1MJP2_9PEZI</name>
<dbReference type="EMBL" id="JBBPDW010000006">
    <property type="protein sequence ID" value="KAK7551411.1"/>
    <property type="molecule type" value="Genomic_DNA"/>
</dbReference>
<sequence length="350" mass="39863">MASRPSPTLSASLSHCVRTQRTSIGTPAQTRAFTQTCRREKQTLLRRRMWDWLQGPMGKSLRDPMTGSTNYLSAYDQFSGTLRRTRSPRPPPGEKIEVKEWAADLKPFPLNPSFPSSPVLSEELREKIYQCIEVEKQPIQDVCATYGVTLQRAAAVVRLKAMEKKWEQDGKFLAKPYSRAVLEMLPKTDLARELREQQPHESTADLPVHAATKTQIFWPAPESSHFTRADAARVFDKKLLPADERIPMPEQIDAARDQLAGLSAREQAERHAARLKAIQDAREKEKATELRKQQRIKRVSGRRFDFRFQDVSVDAAGTDGKSADGVGWRYGMPHEDRKRGQYKLPKRVQA</sequence>
<keyword evidence="3" id="KW-1185">Reference proteome</keyword>
<evidence type="ECO:0000313" key="3">
    <source>
        <dbReference type="Proteomes" id="UP001365128"/>
    </source>
</evidence>
<dbReference type="Proteomes" id="UP001365128">
    <property type="component" value="Unassembled WGS sequence"/>
</dbReference>
<feature type="compositionally biased region" description="Basic residues" evidence="1">
    <location>
        <begin position="340"/>
        <end position="350"/>
    </location>
</feature>
<evidence type="ECO:0000256" key="1">
    <source>
        <dbReference type="SAM" id="MobiDB-lite"/>
    </source>
</evidence>
<feature type="region of interest" description="Disordered" evidence="1">
    <location>
        <begin position="318"/>
        <end position="350"/>
    </location>
</feature>
<accession>A0ABR1MJP2</accession>
<organism evidence="2 3">
    <name type="scientific">Phyllosticta citricarpa</name>
    <dbReference type="NCBI Taxonomy" id="55181"/>
    <lineage>
        <taxon>Eukaryota</taxon>
        <taxon>Fungi</taxon>
        <taxon>Dikarya</taxon>
        <taxon>Ascomycota</taxon>
        <taxon>Pezizomycotina</taxon>
        <taxon>Dothideomycetes</taxon>
        <taxon>Dothideomycetes incertae sedis</taxon>
        <taxon>Botryosphaeriales</taxon>
        <taxon>Phyllostictaceae</taxon>
        <taxon>Phyllosticta</taxon>
    </lineage>
</organism>
<proteinExistence type="predicted"/>